<evidence type="ECO:0000313" key="2">
    <source>
        <dbReference type="EMBL" id="MBY19287.1"/>
    </source>
</evidence>
<name>A0A2S2NQ75_SCHGA</name>
<organism evidence="2">
    <name type="scientific">Schizaphis graminum</name>
    <name type="common">Green bug aphid</name>
    <dbReference type="NCBI Taxonomy" id="13262"/>
    <lineage>
        <taxon>Eukaryota</taxon>
        <taxon>Metazoa</taxon>
        <taxon>Ecdysozoa</taxon>
        <taxon>Arthropoda</taxon>
        <taxon>Hexapoda</taxon>
        <taxon>Insecta</taxon>
        <taxon>Pterygota</taxon>
        <taxon>Neoptera</taxon>
        <taxon>Paraneoptera</taxon>
        <taxon>Hemiptera</taxon>
        <taxon>Sternorrhyncha</taxon>
        <taxon>Aphidomorpha</taxon>
        <taxon>Aphidoidea</taxon>
        <taxon>Aphididae</taxon>
        <taxon>Aphidini</taxon>
        <taxon>Schizaphis</taxon>
    </lineage>
</organism>
<evidence type="ECO:0000259" key="1">
    <source>
        <dbReference type="Pfam" id="PF16064"/>
    </source>
</evidence>
<accession>A0A2S2NQ75</accession>
<dbReference type="InterPro" id="IPR032071">
    <property type="entry name" value="DUF4806"/>
</dbReference>
<sequence>MYDSDKDPEYSQPTKIVTATPDKFLSKNVNITMINSPIGKIMVENISSPHSLQCFSQPSTSQCTPQTAATVKRSLFLSEPPTKRFVSDITAVSTSNAKINKQKENFLMPPEDFQKFVISALTKIKYDIAGLTHTVNASHLILDSNQNNSSSLSHTFQETFVLDEIFPIKTNYELEDFEKKIENDKQFRFNIISKLSLMVGIKNVGDSVRRLMAKMFDDDILVEYSLQGFKKKKRFQKLGTYRLLIDAIRIHRKFSTLIDSFSV</sequence>
<dbReference type="Pfam" id="PF16064">
    <property type="entry name" value="DUF4806"/>
    <property type="match status" value="1"/>
</dbReference>
<protein>
    <recommendedName>
        <fullName evidence="1">DUF4806 domain-containing protein</fullName>
    </recommendedName>
</protein>
<proteinExistence type="predicted"/>
<feature type="domain" description="DUF4806" evidence="1">
    <location>
        <begin position="165"/>
        <end position="237"/>
    </location>
</feature>
<dbReference type="AlphaFoldDB" id="A0A2S2NQ75"/>
<reference evidence="2" key="1">
    <citation type="submission" date="2018-04" db="EMBL/GenBank/DDBJ databases">
        <title>Transcriptome of Schizaphis graminum biotype I.</title>
        <authorList>
            <person name="Scully E.D."/>
            <person name="Geib S.M."/>
            <person name="Palmer N.A."/>
            <person name="Koch K."/>
            <person name="Bradshaw J."/>
            <person name="Heng-Moss T."/>
            <person name="Sarath G."/>
        </authorList>
    </citation>
    <scope>NUCLEOTIDE SEQUENCE</scope>
</reference>
<dbReference type="EMBL" id="GGMR01006668">
    <property type="protein sequence ID" value="MBY19287.1"/>
    <property type="molecule type" value="Transcribed_RNA"/>
</dbReference>
<gene>
    <name evidence="2" type="ORF">g.2289</name>
</gene>